<dbReference type="SUPFAM" id="SSF53474">
    <property type="entry name" value="alpha/beta-Hydrolases"/>
    <property type="match status" value="1"/>
</dbReference>
<gene>
    <name evidence="2" type="ORF">FHU38_002819</name>
</gene>
<dbReference type="GO" id="GO:0003824">
    <property type="term" value="F:catalytic activity"/>
    <property type="evidence" value="ECO:0007669"/>
    <property type="project" value="UniProtKB-ARBA"/>
</dbReference>
<proteinExistence type="predicted"/>
<evidence type="ECO:0000313" key="2">
    <source>
        <dbReference type="EMBL" id="NIJ12475.1"/>
    </source>
</evidence>
<evidence type="ECO:0000313" key="3">
    <source>
        <dbReference type="Proteomes" id="UP000545493"/>
    </source>
</evidence>
<dbReference type="RefSeq" id="WP_167171288.1">
    <property type="nucleotide sequence ID" value="NZ_JAAOYM010000001.1"/>
</dbReference>
<dbReference type="Gene3D" id="3.40.50.1820">
    <property type="entry name" value="alpha/beta hydrolase"/>
    <property type="match status" value="1"/>
</dbReference>
<sequence>MTHRPSIVLLHSPLVGPCTWHGVRARLHTEGAHTVVPDLRPPVHPEATPSRVAETAAAAIESGTACGPVVLVGHSMAGMLLPGIVQTTRRPAAALLVDSAIPRPGSTWLRTAPAGLEAQLRDLAEQGWLPPWHRWFPPETLPSLLPASDIRERFVKQLPRLPLSFFDEPFPGQSTWSCSVPVGYLLLSHTYRADASHAEELRWSVRRLDLHHLAPLTHPGTVADAILSVLDTLLPGRRAR</sequence>
<dbReference type="InterPro" id="IPR029058">
    <property type="entry name" value="AB_hydrolase_fold"/>
</dbReference>
<name>A0A7X5ZRL2_9PSEU</name>
<dbReference type="EMBL" id="JAAOYM010000001">
    <property type="protein sequence ID" value="NIJ12475.1"/>
    <property type="molecule type" value="Genomic_DNA"/>
</dbReference>
<keyword evidence="3" id="KW-1185">Reference proteome</keyword>
<accession>A0A7X5ZRL2</accession>
<dbReference type="AlphaFoldDB" id="A0A7X5ZRL2"/>
<dbReference type="Proteomes" id="UP000545493">
    <property type="component" value="Unassembled WGS sequence"/>
</dbReference>
<dbReference type="InterPro" id="IPR000073">
    <property type="entry name" value="AB_hydrolase_1"/>
</dbReference>
<reference evidence="2 3" key="1">
    <citation type="submission" date="2020-03" db="EMBL/GenBank/DDBJ databases">
        <title>Sequencing the genomes of 1000 actinobacteria strains.</title>
        <authorList>
            <person name="Klenk H.-P."/>
        </authorList>
    </citation>
    <scope>NUCLEOTIDE SEQUENCE [LARGE SCALE GENOMIC DNA]</scope>
    <source>
        <strain evidence="2 3">DSM 45685</strain>
    </source>
</reference>
<feature type="domain" description="AB hydrolase-1" evidence="1">
    <location>
        <begin position="7"/>
        <end position="225"/>
    </location>
</feature>
<dbReference type="Pfam" id="PF12697">
    <property type="entry name" value="Abhydrolase_6"/>
    <property type="match status" value="1"/>
</dbReference>
<organism evidence="2 3">
    <name type="scientific">Saccharomonospora amisosensis</name>
    <dbReference type="NCBI Taxonomy" id="1128677"/>
    <lineage>
        <taxon>Bacteria</taxon>
        <taxon>Bacillati</taxon>
        <taxon>Actinomycetota</taxon>
        <taxon>Actinomycetes</taxon>
        <taxon>Pseudonocardiales</taxon>
        <taxon>Pseudonocardiaceae</taxon>
        <taxon>Saccharomonospora</taxon>
    </lineage>
</organism>
<evidence type="ECO:0000259" key="1">
    <source>
        <dbReference type="Pfam" id="PF12697"/>
    </source>
</evidence>
<protein>
    <submittedName>
        <fullName evidence="2">Pimeloyl-ACP methyl ester carboxylesterase</fullName>
    </submittedName>
</protein>
<comment type="caution">
    <text evidence="2">The sequence shown here is derived from an EMBL/GenBank/DDBJ whole genome shotgun (WGS) entry which is preliminary data.</text>
</comment>